<reference evidence="4" key="1">
    <citation type="submission" date="2015-01" db="EMBL/GenBank/DDBJ databases">
        <title>Comparative genome analysis of Bacillus coagulans HM-08, Clostridium butyricum HM-68, Bacillus subtilis HM-66 and Bacillus paralicheniformis BL-09.</title>
        <authorList>
            <person name="Zhang H."/>
        </authorList>
    </citation>
    <scope>NUCLEOTIDE SEQUENCE [LARGE SCALE GENOMIC DNA]</scope>
    <source>
        <strain evidence="4">HM-08</strain>
    </source>
</reference>
<name>A0AAN0T265_HEYCO</name>
<dbReference type="Proteomes" id="UP000032024">
    <property type="component" value="Chromosome"/>
</dbReference>
<dbReference type="RefSeq" id="WP_035183291.1">
    <property type="nucleotide sequence ID" value="NZ_CP010525.1"/>
</dbReference>
<evidence type="ECO:0000256" key="2">
    <source>
        <dbReference type="ARBA" id="ARBA00022801"/>
    </source>
</evidence>
<dbReference type="SUPFAM" id="SSF54637">
    <property type="entry name" value="Thioesterase/thiol ester dehydrase-isomerase"/>
    <property type="match status" value="1"/>
</dbReference>
<dbReference type="InterPro" id="IPR029069">
    <property type="entry name" value="HotDog_dom_sf"/>
</dbReference>
<accession>A0AAN0T265</accession>
<dbReference type="PANTHER" id="PTHR31793">
    <property type="entry name" value="4-HYDROXYBENZOYL-COA THIOESTERASE FAMILY MEMBER"/>
    <property type="match status" value="1"/>
</dbReference>
<dbReference type="InterPro" id="IPR050563">
    <property type="entry name" value="4-hydroxybenzoyl-CoA_TE"/>
</dbReference>
<dbReference type="InterPro" id="IPR006684">
    <property type="entry name" value="YbgC/YbaW"/>
</dbReference>
<organism evidence="3 4">
    <name type="scientific">Heyndrickxia coagulans</name>
    <name type="common">Weizmannia coagulans</name>
    <dbReference type="NCBI Taxonomy" id="1398"/>
    <lineage>
        <taxon>Bacteria</taxon>
        <taxon>Bacillati</taxon>
        <taxon>Bacillota</taxon>
        <taxon>Bacilli</taxon>
        <taxon>Bacillales</taxon>
        <taxon>Bacillaceae</taxon>
        <taxon>Heyndrickxia</taxon>
    </lineage>
</organism>
<protein>
    <submittedName>
        <fullName evidence="3">Thioesterase superfamily protein</fullName>
    </submittedName>
</protein>
<sequence length="137" mass="15939">MPAIYRFDVKWGDTDAAGIVFYPNFYKWMDEATHHFFATAGFSSSRILAERQTIIPLLEAHCQFKSPLQFEDEVEVQSEIQELRKKVFKIGHRFIKDGQPVAEGYEIRAWALFDEKPKAFPIPEDIKEILLAETSNR</sequence>
<dbReference type="CDD" id="cd00586">
    <property type="entry name" value="4HBT"/>
    <property type="match status" value="1"/>
</dbReference>
<comment type="similarity">
    <text evidence="1">Belongs to the 4-hydroxybenzoyl-CoA thioesterase family.</text>
</comment>
<dbReference type="EMBL" id="CP010525">
    <property type="protein sequence ID" value="AJO21167.1"/>
    <property type="molecule type" value="Genomic_DNA"/>
</dbReference>
<dbReference type="PIRSF" id="PIRSF003230">
    <property type="entry name" value="YbgC"/>
    <property type="match status" value="1"/>
</dbReference>
<dbReference type="Gene3D" id="3.10.129.10">
    <property type="entry name" value="Hotdog Thioesterase"/>
    <property type="match status" value="1"/>
</dbReference>
<dbReference type="Pfam" id="PF13279">
    <property type="entry name" value="4HBT_2"/>
    <property type="match status" value="1"/>
</dbReference>
<proteinExistence type="inferred from homology"/>
<evidence type="ECO:0000313" key="4">
    <source>
        <dbReference type="Proteomes" id="UP000032024"/>
    </source>
</evidence>
<dbReference type="PANTHER" id="PTHR31793:SF27">
    <property type="entry name" value="NOVEL THIOESTERASE SUPERFAMILY DOMAIN AND SAPOSIN A-TYPE DOMAIN CONTAINING PROTEIN (0610012H03RIK)"/>
    <property type="match status" value="1"/>
</dbReference>
<gene>
    <name evidence="3" type="ORF">SB48_HM08orf00570</name>
</gene>
<keyword evidence="2" id="KW-0378">Hydrolase</keyword>
<evidence type="ECO:0000313" key="3">
    <source>
        <dbReference type="EMBL" id="AJO21167.1"/>
    </source>
</evidence>
<keyword evidence="4" id="KW-1185">Reference proteome</keyword>
<dbReference type="AlphaFoldDB" id="A0AAN0T265"/>
<evidence type="ECO:0000256" key="1">
    <source>
        <dbReference type="ARBA" id="ARBA00005953"/>
    </source>
</evidence>
<dbReference type="GO" id="GO:0047617">
    <property type="term" value="F:fatty acyl-CoA hydrolase activity"/>
    <property type="evidence" value="ECO:0007669"/>
    <property type="project" value="TreeGrafter"/>
</dbReference>